<keyword evidence="4" id="KW-0862">Zinc</keyword>
<dbReference type="Proteomes" id="UP001321249">
    <property type="component" value="Unassembled WGS sequence"/>
</dbReference>
<dbReference type="GO" id="GO:0046872">
    <property type="term" value="F:metal ion binding"/>
    <property type="evidence" value="ECO:0007669"/>
    <property type="project" value="UniProtKB-KW"/>
</dbReference>
<evidence type="ECO:0000256" key="4">
    <source>
        <dbReference type="PROSITE-ProRule" id="PRU00236"/>
    </source>
</evidence>
<keyword evidence="8" id="KW-1185">Reference proteome</keyword>
<dbReference type="EMBL" id="CP046147">
    <property type="protein sequence ID" value="WFG38300.1"/>
    <property type="molecule type" value="Genomic_DNA"/>
</dbReference>
<keyword evidence="3" id="KW-0520">NAD</keyword>
<dbReference type="GO" id="GO:0017136">
    <property type="term" value="F:histone deacetylase activity, NAD-dependent"/>
    <property type="evidence" value="ECO:0007669"/>
    <property type="project" value="TreeGrafter"/>
</dbReference>
<dbReference type="GO" id="GO:0070403">
    <property type="term" value="F:NAD+ binding"/>
    <property type="evidence" value="ECO:0007669"/>
    <property type="project" value="InterPro"/>
</dbReference>
<reference evidence="8" key="3">
    <citation type="submission" date="2023-06" db="EMBL/GenBank/DDBJ databases">
        <title>Pangenomics reveal diversification of enzyme families and niche specialization in globally abundant SAR202 bacteria.</title>
        <authorList>
            <person name="Saw J.H.W."/>
        </authorList>
    </citation>
    <scope>NUCLEOTIDE SEQUENCE [LARGE SCALE GENOMIC DNA]</scope>
    <source>
        <strain evidence="8">JH1073</strain>
    </source>
</reference>
<dbReference type="InterPro" id="IPR050134">
    <property type="entry name" value="NAD-dep_sirtuin_deacylases"/>
</dbReference>
<accession>A0AAJ6CU48</accession>
<keyword evidence="4" id="KW-0479">Metal-binding</keyword>
<protein>
    <recommendedName>
        <fullName evidence="1">protein acetyllysine N-acetyltransferase</fullName>
        <ecNumber evidence="1">2.3.1.286</ecNumber>
    </recommendedName>
</protein>
<feature type="binding site" evidence="4">
    <location>
        <position position="167"/>
    </location>
    <ligand>
        <name>Zn(2+)</name>
        <dbReference type="ChEBI" id="CHEBI:29105"/>
    </ligand>
</feature>
<dbReference type="InterPro" id="IPR026591">
    <property type="entry name" value="Sirtuin_cat_small_dom_sf"/>
</dbReference>
<evidence type="ECO:0000259" key="5">
    <source>
        <dbReference type="PROSITE" id="PS50305"/>
    </source>
</evidence>
<evidence type="ECO:0000256" key="1">
    <source>
        <dbReference type="ARBA" id="ARBA00012928"/>
    </source>
</evidence>
<evidence type="ECO:0000313" key="9">
    <source>
        <dbReference type="Proteomes" id="UP001321249"/>
    </source>
</evidence>
<feature type="binding site" evidence="4">
    <location>
        <position position="191"/>
    </location>
    <ligand>
        <name>Zn(2+)</name>
        <dbReference type="ChEBI" id="CHEBI:29105"/>
    </ligand>
</feature>
<evidence type="ECO:0000313" key="6">
    <source>
        <dbReference type="EMBL" id="MDG0866880.1"/>
    </source>
</evidence>
<dbReference type="AlphaFoldDB" id="A0AAJ6CU48"/>
<evidence type="ECO:0000313" key="8">
    <source>
        <dbReference type="Proteomes" id="UP001219901"/>
    </source>
</evidence>
<dbReference type="PANTHER" id="PTHR11085">
    <property type="entry name" value="NAD-DEPENDENT PROTEIN DEACYLASE SIRTUIN-5, MITOCHONDRIAL-RELATED"/>
    <property type="match status" value="1"/>
</dbReference>
<sequence>MVESPKTPSPALVPLQIPMTSQQAQNLSNEELSATIEHIAGIINDSDYVVGMTGAGMSVESGIPPFRGADGLWTKHGTPRMDGYSQFKKDPDGWWNRRTNEKIDAHIIELRDALATAQPHAGHYALAELEKQGSLQSLVTQNIDALDEKAGLQNLIEIHGNRTKLRCIECGVRVSLGDFVPLFAPDPCEQCGGLVKFDTVMFGEPIPDDVMAASREEIDKADCVLAIGTSATVRPASGLLWIAEAAGATIIEINPTETKLTPICEVSLRSTAGEALPLLLQTLKI</sequence>
<gene>
    <name evidence="6" type="ORF">GKO46_07310</name>
    <name evidence="7" type="ORF">GKO48_01315</name>
</gene>
<dbReference type="Pfam" id="PF02146">
    <property type="entry name" value="SIR2"/>
    <property type="match status" value="1"/>
</dbReference>
<dbReference type="PROSITE" id="PS50305">
    <property type="entry name" value="SIRTUIN"/>
    <property type="match status" value="1"/>
</dbReference>
<feature type="binding site" evidence="4">
    <location>
        <position position="170"/>
    </location>
    <ligand>
        <name>Zn(2+)</name>
        <dbReference type="ChEBI" id="CHEBI:29105"/>
    </ligand>
</feature>
<keyword evidence="2" id="KW-0808">Transferase</keyword>
<feature type="active site" description="Proton acceptor" evidence="4">
    <location>
        <position position="159"/>
    </location>
</feature>
<evidence type="ECO:0000313" key="7">
    <source>
        <dbReference type="EMBL" id="WFG38300.1"/>
    </source>
</evidence>
<reference evidence="8 9" key="1">
    <citation type="submission" date="2019-11" db="EMBL/GenBank/DDBJ databases">
        <authorList>
            <person name="Cho J.-C."/>
        </authorList>
    </citation>
    <scope>NUCLEOTIDE SEQUENCE [LARGE SCALE GENOMIC DNA]</scope>
    <source>
        <strain evidence="7 8">JH1073</strain>
        <strain evidence="6 9">JH702</strain>
    </source>
</reference>
<name>A0AAJ6CU48_9CHLR</name>
<feature type="domain" description="Deacetylase sirtuin-type" evidence="5">
    <location>
        <begin position="29"/>
        <end position="285"/>
    </location>
</feature>
<feature type="binding site" evidence="4">
    <location>
        <position position="188"/>
    </location>
    <ligand>
        <name>Zn(2+)</name>
        <dbReference type="ChEBI" id="CHEBI:29105"/>
    </ligand>
</feature>
<dbReference type="InterPro" id="IPR029035">
    <property type="entry name" value="DHS-like_NAD/FAD-binding_dom"/>
</dbReference>
<dbReference type="EC" id="2.3.1.286" evidence="1"/>
<dbReference type="PANTHER" id="PTHR11085:SF10">
    <property type="entry name" value="NAD-DEPENDENT PROTEIN DEACYLASE SIRTUIN-5, MITOCHONDRIAL-RELATED"/>
    <property type="match status" value="1"/>
</dbReference>
<dbReference type="Gene3D" id="3.30.1600.10">
    <property type="entry name" value="SIR2/SIRT2 'Small Domain"/>
    <property type="match status" value="1"/>
</dbReference>
<dbReference type="Gene3D" id="3.40.50.1220">
    <property type="entry name" value="TPP-binding domain"/>
    <property type="match status" value="1"/>
</dbReference>
<reference evidence="7" key="2">
    <citation type="journal article" date="2023" name="Nat. Commun.">
        <title>Cultivation of marine bacteria of the SAR202 clade.</title>
        <authorList>
            <person name="Lim Y."/>
            <person name="Seo J.H."/>
            <person name="Giovannoni S.J."/>
            <person name="Kang I."/>
            <person name="Cho J.C."/>
        </authorList>
    </citation>
    <scope>NUCLEOTIDE SEQUENCE</scope>
    <source>
        <strain evidence="7">JH1073</strain>
    </source>
</reference>
<evidence type="ECO:0000256" key="2">
    <source>
        <dbReference type="ARBA" id="ARBA00022679"/>
    </source>
</evidence>
<dbReference type="Proteomes" id="UP001219901">
    <property type="component" value="Chromosome"/>
</dbReference>
<dbReference type="InterPro" id="IPR003000">
    <property type="entry name" value="Sirtuin"/>
</dbReference>
<dbReference type="CDD" id="cd01407">
    <property type="entry name" value="SIR2-fam"/>
    <property type="match status" value="1"/>
</dbReference>
<dbReference type="SUPFAM" id="SSF52467">
    <property type="entry name" value="DHS-like NAD/FAD-binding domain"/>
    <property type="match status" value="1"/>
</dbReference>
<proteinExistence type="predicted"/>
<evidence type="ECO:0000256" key="3">
    <source>
        <dbReference type="ARBA" id="ARBA00023027"/>
    </source>
</evidence>
<dbReference type="EMBL" id="WMBE01000002">
    <property type="protein sequence ID" value="MDG0866880.1"/>
    <property type="molecule type" value="Genomic_DNA"/>
</dbReference>
<dbReference type="InterPro" id="IPR026590">
    <property type="entry name" value="Ssirtuin_cat_dom"/>
</dbReference>
<organism evidence="7 8">
    <name type="scientific">Candidatus Lucifugimonas marina</name>
    <dbReference type="NCBI Taxonomy" id="3038979"/>
    <lineage>
        <taxon>Bacteria</taxon>
        <taxon>Bacillati</taxon>
        <taxon>Chloroflexota</taxon>
        <taxon>Dehalococcoidia</taxon>
        <taxon>SAR202 cluster</taxon>
        <taxon>Candidatus Lucifugimonadales</taxon>
        <taxon>Candidatus Lucifugimonadaceae</taxon>
        <taxon>Candidatus Lucifugimonas</taxon>
    </lineage>
</organism>